<accession>A0A239DMC3</accession>
<dbReference type="EMBL" id="FZNY01000011">
    <property type="protein sequence ID" value="SNS32988.1"/>
    <property type="molecule type" value="Genomic_DNA"/>
</dbReference>
<dbReference type="AlphaFoldDB" id="A0A239DMC3"/>
<evidence type="ECO:0000313" key="2">
    <source>
        <dbReference type="EMBL" id="SNS32988.1"/>
    </source>
</evidence>
<gene>
    <name evidence="2" type="ORF">SAMN06265376_11169</name>
</gene>
<feature type="transmembrane region" description="Helical" evidence="1">
    <location>
        <begin position="75"/>
        <end position="91"/>
    </location>
</feature>
<reference evidence="2 3" key="1">
    <citation type="submission" date="2017-06" db="EMBL/GenBank/DDBJ databases">
        <authorList>
            <person name="Kim H.J."/>
            <person name="Triplett B.A."/>
        </authorList>
    </citation>
    <scope>NUCLEOTIDE SEQUENCE [LARGE SCALE GENOMIC DNA]</scope>
    <source>
        <strain evidence="2 3">DSM 25597</strain>
    </source>
</reference>
<protein>
    <submittedName>
        <fullName evidence="2">Uncharacterized protein</fullName>
    </submittedName>
</protein>
<proteinExistence type="predicted"/>
<keyword evidence="1" id="KW-0812">Transmembrane</keyword>
<sequence length="92" mass="10133">MKKDIISGAIIGLIANVIGVYLYILAFSDNTFDVTIKKSLDEGYFGKIVTLGAVLNLAVFFLFIKKKQDHKARGVLTITVIIAILIMALKFL</sequence>
<feature type="transmembrane region" description="Helical" evidence="1">
    <location>
        <begin position="44"/>
        <end position="63"/>
    </location>
</feature>
<keyword evidence="1" id="KW-1133">Transmembrane helix</keyword>
<dbReference type="Proteomes" id="UP000198379">
    <property type="component" value="Unassembled WGS sequence"/>
</dbReference>
<feature type="transmembrane region" description="Helical" evidence="1">
    <location>
        <begin position="5"/>
        <end position="24"/>
    </location>
</feature>
<name>A0A239DMC3_9FLAO</name>
<dbReference type="RefSeq" id="WP_089373820.1">
    <property type="nucleotide sequence ID" value="NZ_BMEP01000008.1"/>
</dbReference>
<dbReference type="OrthoDB" id="1362378at2"/>
<evidence type="ECO:0000256" key="1">
    <source>
        <dbReference type="SAM" id="Phobius"/>
    </source>
</evidence>
<evidence type="ECO:0000313" key="3">
    <source>
        <dbReference type="Proteomes" id="UP000198379"/>
    </source>
</evidence>
<organism evidence="2 3">
    <name type="scientific">Dokdonia pacifica</name>
    <dbReference type="NCBI Taxonomy" id="1627892"/>
    <lineage>
        <taxon>Bacteria</taxon>
        <taxon>Pseudomonadati</taxon>
        <taxon>Bacteroidota</taxon>
        <taxon>Flavobacteriia</taxon>
        <taxon>Flavobacteriales</taxon>
        <taxon>Flavobacteriaceae</taxon>
        <taxon>Dokdonia</taxon>
    </lineage>
</organism>
<keyword evidence="1" id="KW-0472">Membrane</keyword>
<keyword evidence="3" id="KW-1185">Reference proteome</keyword>